<sequence length="82" mass="9327">MELCPLEKVGSSDDRKSIRSSILLLLLPVSYVVKMVDESQRIAPSGSPFLPLLPRDLDEEVGPEMKIDEVVWRLMYLLPVWS</sequence>
<comment type="caution">
    <text evidence="1">The sequence shown here is derived from an EMBL/GenBank/DDBJ whole genome shotgun (WGS) entry which is preliminary data.</text>
</comment>
<name>A0AAW2HC24_9NEOP</name>
<protein>
    <submittedName>
        <fullName evidence="1">Uncharacterized protein</fullName>
    </submittedName>
</protein>
<accession>A0AAW2HC24</accession>
<reference evidence="1" key="1">
    <citation type="journal article" date="2024" name="Gigascience">
        <title>Chromosome-level genome of the poultry shaft louse Menopon gallinae provides insight into the host-switching and adaptive evolution of parasitic lice.</title>
        <authorList>
            <person name="Xu Y."/>
            <person name="Ma L."/>
            <person name="Liu S."/>
            <person name="Liang Y."/>
            <person name="Liu Q."/>
            <person name="He Z."/>
            <person name="Tian L."/>
            <person name="Duan Y."/>
            <person name="Cai W."/>
            <person name="Li H."/>
            <person name="Song F."/>
        </authorList>
    </citation>
    <scope>NUCLEOTIDE SEQUENCE</scope>
    <source>
        <strain evidence="1">Cailab_2023a</strain>
    </source>
</reference>
<dbReference type="EMBL" id="JARGDH010000005">
    <property type="protein sequence ID" value="KAL0267267.1"/>
    <property type="molecule type" value="Genomic_DNA"/>
</dbReference>
<organism evidence="1">
    <name type="scientific">Menopon gallinae</name>
    <name type="common">poultry shaft louse</name>
    <dbReference type="NCBI Taxonomy" id="328185"/>
    <lineage>
        <taxon>Eukaryota</taxon>
        <taxon>Metazoa</taxon>
        <taxon>Ecdysozoa</taxon>
        <taxon>Arthropoda</taxon>
        <taxon>Hexapoda</taxon>
        <taxon>Insecta</taxon>
        <taxon>Pterygota</taxon>
        <taxon>Neoptera</taxon>
        <taxon>Paraneoptera</taxon>
        <taxon>Psocodea</taxon>
        <taxon>Troctomorpha</taxon>
        <taxon>Phthiraptera</taxon>
        <taxon>Amblycera</taxon>
        <taxon>Menoponidae</taxon>
        <taxon>Menopon</taxon>
    </lineage>
</organism>
<proteinExistence type="predicted"/>
<dbReference type="AlphaFoldDB" id="A0AAW2HC24"/>
<evidence type="ECO:0000313" key="1">
    <source>
        <dbReference type="EMBL" id="KAL0267267.1"/>
    </source>
</evidence>
<gene>
    <name evidence="1" type="ORF">PYX00_009587</name>
</gene>